<dbReference type="Proteomes" id="UP000006064">
    <property type="component" value="Chromosome"/>
</dbReference>
<accession>I3ZVR3</accession>
<gene>
    <name evidence="1" type="ORF">CL1_1600</name>
</gene>
<dbReference type="EMBL" id="CP003651">
    <property type="protein sequence ID" value="AFL95797.1"/>
    <property type="molecule type" value="Genomic_DNA"/>
</dbReference>
<evidence type="ECO:0000313" key="1">
    <source>
        <dbReference type="EMBL" id="AFL95797.1"/>
    </source>
</evidence>
<dbReference type="AlphaFoldDB" id="I3ZVR3"/>
<reference evidence="1 2" key="1">
    <citation type="journal article" date="2012" name="J. Bacteriol.">
        <title>Complete Genome Sequence of the Hyperthermophilic Archaeon Thermococcus sp. Strain CL1, Isolated from a Paralvinella sp. Polychaete Worm Collected from a Hydrothermal Vent.</title>
        <authorList>
            <person name="Jung J.H."/>
            <person name="Holden J.F."/>
            <person name="Seo D.H."/>
            <person name="Park K.H."/>
            <person name="Shin H."/>
            <person name="Ryu S."/>
            <person name="Lee J.H."/>
            <person name="Park C.S."/>
        </authorList>
    </citation>
    <scope>NUCLEOTIDE SEQUENCE [LARGE SCALE GENOMIC DNA]</scope>
    <source>
        <strain evidence="2">DSM 27260 / KACC 17922 / CL1</strain>
    </source>
</reference>
<dbReference type="STRING" id="163003.CL1_1600"/>
<proteinExistence type="predicted"/>
<protein>
    <recommendedName>
        <fullName evidence="3">Cell wall-binding repeat 2 family protein</fullName>
    </recommendedName>
</protein>
<organism evidence="1 2">
    <name type="scientific">Thermococcus cleftensis (strain DSM 27260 / KACC 17922 / CL1)</name>
    <dbReference type="NCBI Taxonomy" id="163003"/>
    <lineage>
        <taxon>Archaea</taxon>
        <taxon>Methanobacteriati</taxon>
        <taxon>Methanobacteriota</taxon>
        <taxon>Thermococci</taxon>
        <taxon>Thermococcales</taxon>
        <taxon>Thermococcaceae</taxon>
        <taxon>Thermococcus</taxon>
    </lineage>
</organism>
<evidence type="ECO:0008006" key="3">
    <source>
        <dbReference type="Google" id="ProtNLM"/>
    </source>
</evidence>
<dbReference type="KEGG" id="thm:CL1_1600"/>
<sequence>MKGKATGVILIGFIVLSLLPLPGASGAESGIVILVTDNEADLAVAKGAAELLGAEVVVSPWGTYSPEVSAEILSAAPGMVIIIGGPVALPEDYTGDLKDFGIPYERWYGETRYGTNLAVIQGLAREFPEVLRDVSTVVVANGRDALALREYANSITAGTGEKPLLVLTDEGKTNETLEALSRLTEIRKIRYIATEDDGRPMFPLNKGAIQGFVREHFGGNVSVEERTSPPGPRDALIQLAVAENRTTRAEELLDGLQIPQARERLEKARGLLQKAREAYGAGDYVEAYALSVRASGEADFVIARAYSEVRTIYQGSAKIKLQVQLSQLEAMLKVLKARGYDVSEAEELLQEARGALERGDYSYLINDLIPMIKEKIAEETVWKGGIPRPPGPPSGRDKGKP</sequence>
<name>I3ZVR3_THECF</name>
<dbReference type="HOGENOM" id="CLU_054697_2_0_2"/>
<dbReference type="RefSeq" id="WP_014789428.1">
    <property type="nucleotide sequence ID" value="NC_018015.1"/>
</dbReference>
<dbReference type="GeneID" id="13038006"/>
<dbReference type="OrthoDB" id="86217at2157"/>
<keyword evidence="2" id="KW-1185">Reference proteome</keyword>
<evidence type="ECO:0000313" key="2">
    <source>
        <dbReference type="Proteomes" id="UP000006064"/>
    </source>
</evidence>